<accession>A0A1Z3NAI8</accession>
<dbReference type="PANTHER" id="PTHR43774:SF1">
    <property type="entry name" value="PEPTIDE METHIONINE SULFOXIDE REDUCTASE MSRA 2"/>
    <property type="match status" value="1"/>
</dbReference>
<dbReference type="PANTHER" id="PTHR43774">
    <property type="entry name" value="PEPTIDE METHIONINE SULFOXIDE REDUCTASE"/>
    <property type="match status" value="1"/>
</dbReference>
<dbReference type="EC" id="1.8.4.11" evidence="4"/>
<evidence type="ECO:0000313" key="8">
    <source>
        <dbReference type="Proteomes" id="UP000197003"/>
    </source>
</evidence>
<dbReference type="GO" id="GO:0033744">
    <property type="term" value="F:L-methionine:thioredoxin-disulfide S-oxidoreductase activity"/>
    <property type="evidence" value="ECO:0007669"/>
    <property type="project" value="RHEA"/>
</dbReference>
<dbReference type="OrthoDB" id="5291837at2"/>
<comment type="function">
    <text evidence="4">Has an important function as a repair enzyme for proteins that have been inactivated by oxidation. Catalyzes the reversible oxidation-reduction of methionine sulfoxide in proteins to methionine.</text>
</comment>
<feature type="signal peptide" evidence="5">
    <location>
        <begin position="1"/>
        <end position="21"/>
    </location>
</feature>
<dbReference type="InterPro" id="IPR036509">
    <property type="entry name" value="Met_Sox_Rdtase_MsrA_sf"/>
</dbReference>
<evidence type="ECO:0000259" key="6">
    <source>
        <dbReference type="Pfam" id="PF01625"/>
    </source>
</evidence>
<feature type="chain" id="PRO_5012012167" description="Peptide methionine sulfoxide reductase MsrA" evidence="5">
    <location>
        <begin position="22"/>
        <end position="200"/>
    </location>
</feature>
<organism evidence="7 8">
    <name type="scientific">Bdellovibrio bacteriovorus</name>
    <dbReference type="NCBI Taxonomy" id="959"/>
    <lineage>
        <taxon>Bacteria</taxon>
        <taxon>Pseudomonadati</taxon>
        <taxon>Bdellovibrionota</taxon>
        <taxon>Bdellovibrionia</taxon>
        <taxon>Bdellovibrionales</taxon>
        <taxon>Pseudobdellovibrionaceae</taxon>
        <taxon>Bdellovibrio</taxon>
    </lineage>
</organism>
<evidence type="ECO:0000256" key="5">
    <source>
        <dbReference type="SAM" id="SignalP"/>
    </source>
</evidence>
<dbReference type="InterPro" id="IPR002569">
    <property type="entry name" value="Met_Sox_Rdtase_MsrA_dom"/>
</dbReference>
<dbReference type="GO" id="GO:0008113">
    <property type="term" value="F:peptide-methionine (S)-S-oxide reductase activity"/>
    <property type="evidence" value="ECO:0007669"/>
    <property type="project" value="UniProtKB-UniRule"/>
</dbReference>
<comment type="similarity">
    <text evidence="4">Belongs to the MsrA Met sulfoxide reductase family.</text>
</comment>
<evidence type="ECO:0000256" key="2">
    <source>
        <dbReference type="ARBA" id="ARBA00047806"/>
    </source>
</evidence>
<dbReference type="AlphaFoldDB" id="A0A1Z3NAI8"/>
<dbReference type="HAMAP" id="MF_01401">
    <property type="entry name" value="MsrA"/>
    <property type="match status" value="1"/>
</dbReference>
<proteinExistence type="inferred from homology"/>
<dbReference type="NCBIfam" id="TIGR00401">
    <property type="entry name" value="msrA"/>
    <property type="match status" value="1"/>
</dbReference>
<dbReference type="Pfam" id="PF01625">
    <property type="entry name" value="PMSR"/>
    <property type="match status" value="1"/>
</dbReference>
<feature type="active site" evidence="4">
    <location>
        <position position="45"/>
    </location>
</feature>
<protein>
    <recommendedName>
        <fullName evidence="4">Peptide methionine sulfoxide reductase MsrA</fullName>
        <shortName evidence="4">Protein-methionine-S-oxide reductase</shortName>
        <ecNumber evidence="4">1.8.4.11</ecNumber>
    </recommendedName>
    <alternativeName>
        <fullName evidence="4">Peptide-methionine (S)-S-oxide reductase</fullName>
        <shortName evidence="4">Peptide Met(O) reductase</shortName>
    </alternativeName>
</protein>
<comment type="catalytic activity">
    <reaction evidence="2 4">
        <text>L-methionyl-[protein] + [thioredoxin]-disulfide + H2O = L-methionyl-(S)-S-oxide-[protein] + [thioredoxin]-dithiol</text>
        <dbReference type="Rhea" id="RHEA:14217"/>
        <dbReference type="Rhea" id="RHEA-COMP:10698"/>
        <dbReference type="Rhea" id="RHEA-COMP:10700"/>
        <dbReference type="Rhea" id="RHEA-COMP:12313"/>
        <dbReference type="Rhea" id="RHEA-COMP:12315"/>
        <dbReference type="ChEBI" id="CHEBI:15377"/>
        <dbReference type="ChEBI" id="CHEBI:16044"/>
        <dbReference type="ChEBI" id="CHEBI:29950"/>
        <dbReference type="ChEBI" id="CHEBI:44120"/>
        <dbReference type="ChEBI" id="CHEBI:50058"/>
        <dbReference type="EC" id="1.8.4.11"/>
    </reaction>
</comment>
<name>A0A1Z3NAI8_BDEBC</name>
<reference evidence="7 8" key="1">
    <citation type="submission" date="2017-04" db="EMBL/GenBank/DDBJ databases">
        <title>Whole genome sequence of Bdellovibrio bacteriovorus strain SSB218315.</title>
        <authorList>
            <person name="Oyedara O."/>
            <person name="Rodriguez-Perez M.A."/>
        </authorList>
    </citation>
    <scope>NUCLEOTIDE SEQUENCE [LARGE SCALE GENOMIC DNA]</scope>
    <source>
        <strain evidence="7 8">SSB218315</strain>
    </source>
</reference>
<dbReference type="SUPFAM" id="SSF55068">
    <property type="entry name" value="Peptide methionine sulfoxide reductase"/>
    <property type="match status" value="1"/>
</dbReference>
<evidence type="ECO:0000256" key="3">
    <source>
        <dbReference type="ARBA" id="ARBA00048782"/>
    </source>
</evidence>
<feature type="domain" description="Peptide methionine sulphoxide reductase MsrA" evidence="6">
    <location>
        <begin position="39"/>
        <end position="190"/>
    </location>
</feature>
<evidence type="ECO:0000313" key="7">
    <source>
        <dbReference type="EMBL" id="ASD64482.1"/>
    </source>
</evidence>
<comment type="catalytic activity">
    <reaction evidence="3 4">
        <text>[thioredoxin]-disulfide + L-methionine + H2O = L-methionine (S)-S-oxide + [thioredoxin]-dithiol</text>
        <dbReference type="Rhea" id="RHEA:19993"/>
        <dbReference type="Rhea" id="RHEA-COMP:10698"/>
        <dbReference type="Rhea" id="RHEA-COMP:10700"/>
        <dbReference type="ChEBI" id="CHEBI:15377"/>
        <dbReference type="ChEBI" id="CHEBI:29950"/>
        <dbReference type="ChEBI" id="CHEBI:50058"/>
        <dbReference type="ChEBI" id="CHEBI:57844"/>
        <dbReference type="ChEBI" id="CHEBI:58772"/>
        <dbReference type="EC" id="1.8.4.11"/>
    </reaction>
</comment>
<keyword evidence="5" id="KW-0732">Signal</keyword>
<gene>
    <name evidence="4" type="primary">msrA</name>
    <name evidence="7" type="ORF">B9G79_13340</name>
</gene>
<dbReference type="EMBL" id="CP020946">
    <property type="protein sequence ID" value="ASD64482.1"/>
    <property type="molecule type" value="Genomic_DNA"/>
</dbReference>
<dbReference type="Proteomes" id="UP000197003">
    <property type="component" value="Chromosome"/>
</dbReference>
<evidence type="ECO:0000256" key="4">
    <source>
        <dbReference type="HAMAP-Rule" id="MF_01401"/>
    </source>
</evidence>
<evidence type="ECO:0000256" key="1">
    <source>
        <dbReference type="ARBA" id="ARBA00023002"/>
    </source>
</evidence>
<sequence>MKHLFMFFAALGLLVGLNSEAKTPPSAKKGNTVSTSEVAYLAGGCFWGMEDLLRKLPGVTQTEVGYMGGETKNATYNLVKTGTTNHAETVKITFNPEKITYQDLLLYFFKIHDPTTNNRQGNDIGTQYRSAIFYTSDKQKDEAEIVRARVDKSGAWKSPVVTQIIKAADFWSAEEYHQDYLQKNPGGYTCHFERKIEFKQ</sequence>
<dbReference type="Gene3D" id="3.30.1060.10">
    <property type="entry name" value="Peptide methionine sulphoxide reductase MsrA"/>
    <property type="match status" value="1"/>
</dbReference>
<keyword evidence="1 4" id="KW-0560">Oxidoreductase</keyword>